<evidence type="ECO:0000313" key="2">
    <source>
        <dbReference type="Proteomes" id="UP000589521"/>
    </source>
</evidence>
<accession>A0A7Z0S4P0</accession>
<gene>
    <name evidence="1" type="ORF">HZY94_05345</name>
</gene>
<proteinExistence type="predicted"/>
<evidence type="ECO:0000313" key="1">
    <source>
        <dbReference type="EMBL" id="NYS96601.1"/>
    </source>
</evidence>
<reference evidence="1 2" key="1">
    <citation type="submission" date="2020-07" db="EMBL/GenBank/DDBJ databases">
        <title>MOT database genomes.</title>
        <authorList>
            <person name="Joseph S."/>
            <person name="Aduse-Opoku J."/>
            <person name="Hashim A."/>
            <person name="Wade W."/>
            <person name="Curtis M."/>
        </authorList>
    </citation>
    <scope>NUCLEOTIDE SEQUENCE [LARGE SCALE GENOMIC DNA]</scope>
    <source>
        <strain evidence="1 2">STR</strain>
    </source>
</reference>
<organism evidence="1 2">
    <name type="scientific">Streptococcus danieliae</name>
    <dbReference type="NCBI Taxonomy" id="747656"/>
    <lineage>
        <taxon>Bacteria</taxon>
        <taxon>Bacillati</taxon>
        <taxon>Bacillota</taxon>
        <taxon>Bacilli</taxon>
        <taxon>Lactobacillales</taxon>
        <taxon>Streptococcaceae</taxon>
        <taxon>Streptococcus</taxon>
    </lineage>
</organism>
<dbReference type="AlphaFoldDB" id="A0A7Z0S4P0"/>
<dbReference type="RefSeq" id="WP_179925322.1">
    <property type="nucleotide sequence ID" value="NZ_JACBXX010000125.1"/>
</dbReference>
<dbReference type="Proteomes" id="UP000589521">
    <property type="component" value="Unassembled WGS sequence"/>
</dbReference>
<name>A0A7Z0S4P0_9STRE</name>
<dbReference type="EMBL" id="JACBXX010000125">
    <property type="protein sequence ID" value="NYS96601.1"/>
    <property type="molecule type" value="Genomic_DNA"/>
</dbReference>
<comment type="caution">
    <text evidence="1">The sequence shown here is derived from an EMBL/GenBank/DDBJ whole genome shotgun (WGS) entry which is preliminary data.</text>
</comment>
<protein>
    <submittedName>
        <fullName evidence="1">Uncharacterized protein</fullName>
    </submittedName>
</protein>
<sequence>MAKNAFYTQAAKATKGKGKNIRSAYETFEDFFDYDAEIQNLFRPTEKRSRIDRMSELNRLMNEYLEKEDDSHGI</sequence>